<organism evidence="2 3">
    <name type="scientific">Caldanaerovirga acetigignens</name>
    <dbReference type="NCBI Taxonomy" id="447595"/>
    <lineage>
        <taxon>Bacteria</taxon>
        <taxon>Bacillati</taxon>
        <taxon>Bacillota</taxon>
        <taxon>Clostridia</taxon>
        <taxon>Thermosediminibacterales</taxon>
        <taxon>Thermosediminibacteraceae</taxon>
        <taxon>Caldanaerovirga</taxon>
    </lineage>
</organism>
<dbReference type="STRING" id="447595.SAMN05660826_02387"/>
<dbReference type="SUPFAM" id="SSF53098">
    <property type="entry name" value="Ribonuclease H-like"/>
    <property type="match status" value="1"/>
</dbReference>
<protein>
    <submittedName>
        <fullName evidence="2">Integrase core domain-containing protein</fullName>
    </submittedName>
</protein>
<dbReference type="GO" id="GO:0003676">
    <property type="term" value="F:nucleic acid binding"/>
    <property type="evidence" value="ECO:0007669"/>
    <property type="project" value="InterPro"/>
</dbReference>
<dbReference type="Gene3D" id="3.30.420.10">
    <property type="entry name" value="Ribonuclease H-like superfamily/Ribonuclease H"/>
    <property type="match status" value="1"/>
</dbReference>
<evidence type="ECO:0000313" key="2">
    <source>
        <dbReference type="EMBL" id="SHM93774.1"/>
    </source>
</evidence>
<dbReference type="Proteomes" id="UP000184375">
    <property type="component" value="Unassembled WGS sequence"/>
</dbReference>
<keyword evidence="3" id="KW-1185">Reference proteome</keyword>
<dbReference type="AlphaFoldDB" id="A0A1M7MS31"/>
<sequence>MVLGYFRAIYVEFTNRCDVHTFIRCLIHGFEYFNGITDVVLTDRMKTVILGTDENRKPIWNSTFEDLAATLGFTPKVCRARRPQTKGKVESSIDFVKNNFLPGRKFVDYGDLNHQAIVWCEKKNRRIHGTTGPQTPAFFGQISKIPGRSKESPQRRPFELRRRKIWCSMAV</sequence>
<dbReference type="InterPro" id="IPR001584">
    <property type="entry name" value="Integrase_cat-core"/>
</dbReference>
<evidence type="ECO:0000313" key="3">
    <source>
        <dbReference type="Proteomes" id="UP000184375"/>
    </source>
</evidence>
<dbReference type="InterPro" id="IPR036397">
    <property type="entry name" value="RNaseH_sf"/>
</dbReference>
<evidence type="ECO:0000259" key="1">
    <source>
        <dbReference type="PROSITE" id="PS50994"/>
    </source>
</evidence>
<reference evidence="3" key="1">
    <citation type="submission" date="2016-11" db="EMBL/GenBank/DDBJ databases">
        <authorList>
            <person name="Varghese N."/>
            <person name="Submissions S."/>
        </authorList>
    </citation>
    <scope>NUCLEOTIDE SEQUENCE [LARGE SCALE GENOMIC DNA]</scope>
    <source>
        <strain evidence="3">DSM 18802</strain>
    </source>
</reference>
<accession>A0A1M7MS31</accession>
<dbReference type="InterPro" id="IPR012337">
    <property type="entry name" value="RNaseH-like_sf"/>
</dbReference>
<dbReference type="PROSITE" id="PS50994">
    <property type="entry name" value="INTEGRASE"/>
    <property type="match status" value="1"/>
</dbReference>
<proteinExistence type="predicted"/>
<dbReference type="PANTHER" id="PTHR35004:SF6">
    <property type="entry name" value="TRANSPOSASE"/>
    <property type="match status" value="1"/>
</dbReference>
<dbReference type="EMBL" id="FRCR01000029">
    <property type="protein sequence ID" value="SHM93774.1"/>
    <property type="molecule type" value="Genomic_DNA"/>
</dbReference>
<dbReference type="PANTHER" id="PTHR35004">
    <property type="entry name" value="TRANSPOSASE RV3428C-RELATED"/>
    <property type="match status" value="1"/>
</dbReference>
<gene>
    <name evidence="2" type="ORF">SAMN05660826_02387</name>
</gene>
<name>A0A1M7MS31_9FIRM</name>
<feature type="domain" description="Integrase catalytic" evidence="1">
    <location>
        <begin position="1"/>
        <end position="144"/>
    </location>
</feature>
<dbReference type="GO" id="GO:0015074">
    <property type="term" value="P:DNA integration"/>
    <property type="evidence" value="ECO:0007669"/>
    <property type="project" value="InterPro"/>
</dbReference>